<sequence length="296" mass="31826">MKTSIAYFIVLLAAVLWGTTGTAQTFLPQSTHPLSIGALRMAIGGFTLLLYLLMTKKLDITSIPWKPALIAGICMALFQPLFFTSVRVTGIAVGTVVAIGSAPIFTGILERIFWKRKPNRKWVIATIMAILGCILLFSNKESVTVNPFGIGMSLVAGFAFALYTIVSKDVLAKLAPVSSVAVTFSISALFLSPFFLLFPIGWVVDGANFTTILYLGWMTTTLAYILFLTGLKHIPSSAAVTLSLGEPLTAALLSVFVVNETLSMVSWLGVGLLLGGIIVLTIQRKKPVREEGFSIS</sequence>
<dbReference type="PANTHER" id="PTHR32322:SF2">
    <property type="entry name" value="EAMA DOMAIN-CONTAINING PROTEIN"/>
    <property type="match status" value="1"/>
</dbReference>
<evidence type="ECO:0000256" key="1">
    <source>
        <dbReference type="ARBA" id="ARBA00004127"/>
    </source>
</evidence>
<evidence type="ECO:0000256" key="3">
    <source>
        <dbReference type="ARBA" id="ARBA00022692"/>
    </source>
</evidence>
<comment type="subcellular location">
    <subcellularLocation>
        <location evidence="1">Endomembrane system</location>
        <topology evidence="1">Multi-pass membrane protein</topology>
    </subcellularLocation>
</comment>
<dbReference type="Pfam" id="PF00892">
    <property type="entry name" value="EamA"/>
    <property type="match status" value="2"/>
</dbReference>
<proteinExistence type="inferred from homology"/>
<dbReference type="AlphaFoldDB" id="A0A385YPJ5"/>
<keyword evidence="3 6" id="KW-0812">Transmembrane</keyword>
<dbReference type="InterPro" id="IPR050638">
    <property type="entry name" value="AA-Vitamin_Transporters"/>
</dbReference>
<dbReference type="Proteomes" id="UP000265725">
    <property type="component" value="Chromosome"/>
</dbReference>
<dbReference type="RefSeq" id="WP_119882394.1">
    <property type="nucleotide sequence ID" value="NZ_CP032418.1"/>
</dbReference>
<evidence type="ECO:0000259" key="7">
    <source>
        <dbReference type="Pfam" id="PF00892"/>
    </source>
</evidence>
<dbReference type="PANTHER" id="PTHR32322">
    <property type="entry name" value="INNER MEMBRANE TRANSPORTER"/>
    <property type="match status" value="1"/>
</dbReference>
<feature type="transmembrane region" description="Helical" evidence="6">
    <location>
        <begin position="121"/>
        <end position="139"/>
    </location>
</feature>
<feature type="transmembrane region" description="Helical" evidence="6">
    <location>
        <begin position="212"/>
        <end position="231"/>
    </location>
</feature>
<keyword evidence="5 6" id="KW-0472">Membrane</keyword>
<evidence type="ECO:0000256" key="2">
    <source>
        <dbReference type="ARBA" id="ARBA00007362"/>
    </source>
</evidence>
<dbReference type="SUPFAM" id="SSF103481">
    <property type="entry name" value="Multidrug resistance efflux transporter EmrE"/>
    <property type="match status" value="2"/>
</dbReference>
<keyword evidence="4 6" id="KW-1133">Transmembrane helix</keyword>
<dbReference type="InterPro" id="IPR037185">
    <property type="entry name" value="EmrE-like"/>
</dbReference>
<dbReference type="Gene3D" id="1.10.3730.20">
    <property type="match status" value="1"/>
</dbReference>
<feature type="transmembrane region" description="Helical" evidence="6">
    <location>
        <begin position="33"/>
        <end position="53"/>
    </location>
</feature>
<reference evidence="9" key="1">
    <citation type="submission" date="2018-09" db="EMBL/GenBank/DDBJ databases">
        <authorList>
            <person name="Zhu H."/>
        </authorList>
    </citation>
    <scope>NUCLEOTIDE SEQUENCE [LARGE SCALE GENOMIC DNA]</scope>
    <source>
        <strain evidence="9">K2R23-3</strain>
    </source>
</reference>
<dbReference type="InterPro" id="IPR000620">
    <property type="entry name" value="EamA_dom"/>
</dbReference>
<keyword evidence="9" id="KW-1185">Reference proteome</keyword>
<evidence type="ECO:0000313" key="8">
    <source>
        <dbReference type="EMBL" id="AYC28649.1"/>
    </source>
</evidence>
<accession>A0A385YPJ5</accession>
<feature type="transmembrane region" description="Helical" evidence="6">
    <location>
        <begin position="238"/>
        <end position="258"/>
    </location>
</feature>
<gene>
    <name evidence="8" type="ORF">D3873_01720</name>
</gene>
<evidence type="ECO:0000313" key="9">
    <source>
        <dbReference type="Proteomes" id="UP000265725"/>
    </source>
</evidence>
<protein>
    <submittedName>
        <fullName evidence="8">EamA family transporter</fullName>
    </submittedName>
</protein>
<feature type="transmembrane region" description="Helical" evidence="6">
    <location>
        <begin position="145"/>
        <end position="165"/>
    </location>
</feature>
<feature type="domain" description="EamA" evidence="7">
    <location>
        <begin position="5"/>
        <end position="137"/>
    </location>
</feature>
<evidence type="ECO:0000256" key="6">
    <source>
        <dbReference type="SAM" id="Phobius"/>
    </source>
</evidence>
<comment type="similarity">
    <text evidence="2">Belongs to the EamA transporter family.</text>
</comment>
<feature type="transmembrane region" description="Helical" evidence="6">
    <location>
        <begin position="65"/>
        <end position="82"/>
    </location>
</feature>
<dbReference type="EMBL" id="CP032418">
    <property type="protein sequence ID" value="AYC28649.1"/>
    <property type="molecule type" value="Genomic_DNA"/>
</dbReference>
<organism evidence="8 9">
    <name type="scientific">Paenisporosarcina cavernae</name>
    <dbReference type="NCBI Taxonomy" id="2320858"/>
    <lineage>
        <taxon>Bacteria</taxon>
        <taxon>Bacillati</taxon>
        <taxon>Bacillota</taxon>
        <taxon>Bacilli</taxon>
        <taxon>Bacillales</taxon>
        <taxon>Caryophanaceae</taxon>
        <taxon>Paenisporosarcina</taxon>
    </lineage>
</organism>
<dbReference type="GO" id="GO:0016020">
    <property type="term" value="C:membrane"/>
    <property type="evidence" value="ECO:0007669"/>
    <property type="project" value="UniProtKB-SubCell"/>
</dbReference>
<name>A0A385YPJ5_9BACL</name>
<feature type="domain" description="EamA" evidence="7">
    <location>
        <begin position="148"/>
        <end position="281"/>
    </location>
</feature>
<feature type="transmembrane region" description="Helical" evidence="6">
    <location>
        <begin position="177"/>
        <end position="200"/>
    </location>
</feature>
<evidence type="ECO:0000256" key="5">
    <source>
        <dbReference type="ARBA" id="ARBA00023136"/>
    </source>
</evidence>
<dbReference type="OrthoDB" id="9787117at2"/>
<feature type="transmembrane region" description="Helical" evidence="6">
    <location>
        <begin position="264"/>
        <end position="282"/>
    </location>
</feature>
<feature type="transmembrane region" description="Helical" evidence="6">
    <location>
        <begin position="88"/>
        <end position="109"/>
    </location>
</feature>
<evidence type="ECO:0000256" key="4">
    <source>
        <dbReference type="ARBA" id="ARBA00022989"/>
    </source>
</evidence>
<dbReference type="KEGG" id="paek:D3873_01720"/>